<sequence length="412" mass="44527">MMIRAQTIVARTPNALLASLDRFHLQSKAKGGTFLFALSAPSDALSVITSHLKSHFPRHIGCLSSPLPAYHSHIMCAVALLNGITFRSTIAGRADPQVGRWHAARHSSTQQLPAAQSSVFEEFDGDVSKVNWEDIWDRTAVSAQEMIPVELRTARPEDVSSILYFSDKAPEGIAKVLKATFPHSNELGFLASSTPFITGRPVTLFHDGEIYSDGAIGIALQPSLGHTSLTAEFPDLVDLTPDLQITCSEGNLILTVDNGNPTRLLLAAMNKHGLDGRDVLLKDDEFYVGVMSDGKVERLHRITSGDPSRGTIALGTMSAPPQGSTIRMLYLPRRDEVTLNLEPTHGNTSISFIATPDSFSDGPPSSALDNDVLVIDGNFVAGSENGFMLRRGAKEEGWICTLPGGQACLRWT</sequence>
<dbReference type="GeneID" id="64596232"/>
<protein>
    <recommendedName>
        <fullName evidence="3">FIST domain-containing protein</fullName>
    </recommendedName>
</protein>
<dbReference type="RefSeq" id="XP_041162830.1">
    <property type="nucleotide sequence ID" value="XM_041302468.1"/>
</dbReference>
<proteinExistence type="predicted"/>
<accession>A0A9P7DLN4</accession>
<comment type="caution">
    <text evidence="1">The sequence shown here is derived from an EMBL/GenBank/DDBJ whole genome shotgun (WGS) entry which is preliminary data.</text>
</comment>
<dbReference type="Proteomes" id="UP000719766">
    <property type="component" value="Unassembled WGS sequence"/>
</dbReference>
<name>A0A9P7DLN4_9AGAM</name>
<keyword evidence="2" id="KW-1185">Reference proteome</keyword>
<dbReference type="OrthoDB" id="10251508at2759"/>
<dbReference type="EMBL" id="JABBWE010000015">
    <property type="protein sequence ID" value="KAG1797877.1"/>
    <property type="molecule type" value="Genomic_DNA"/>
</dbReference>
<gene>
    <name evidence="1" type="ORF">HD556DRAFT_1355738</name>
</gene>
<evidence type="ECO:0000313" key="1">
    <source>
        <dbReference type="EMBL" id="KAG1797877.1"/>
    </source>
</evidence>
<reference evidence="1" key="1">
    <citation type="journal article" date="2020" name="New Phytol.">
        <title>Comparative genomics reveals dynamic genome evolution in host specialist ectomycorrhizal fungi.</title>
        <authorList>
            <person name="Lofgren L.A."/>
            <person name="Nguyen N.H."/>
            <person name="Vilgalys R."/>
            <person name="Ruytinx J."/>
            <person name="Liao H.L."/>
            <person name="Branco S."/>
            <person name="Kuo A."/>
            <person name="LaButti K."/>
            <person name="Lipzen A."/>
            <person name="Andreopoulos W."/>
            <person name="Pangilinan J."/>
            <person name="Riley R."/>
            <person name="Hundley H."/>
            <person name="Na H."/>
            <person name="Barry K."/>
            <person name="Grigoriev I.V."/>
            <person name="Stajich J.E."/>
            <person name="Kennedy P.G."/>
        </authorList>
    </citation>
    <scope>NUCLEOTIDE SEQUENCE</scope>
    <source>
        <strain evidence="1">S12</strain>
    </source>
</reference>
<dbReference type="AlphaFoldDB" id="A0A9P7DLN4"/>
<evidence type="ECO:0008006" key="3">
    <source>
        <dbReference type="Google" id="ProtNLM"/>
    </source>
</evidence>
<evidence type="ECO:0000313" key="2">
    <source>
        <dbReference type="Proteomes" id="UP000719766"/>
    </source>
</evidence>
<organism evidence="1 2">
    <name type="scientific">Suillus plorans</name>
    <dbReference type="NCBI Taxonomy" id="116603"/>
    <lineage>
        <taxon>Eukaryota</taxon>
        <taxon>Fungi</taxon>
        <taxon>Dikarya</taxon>
        <taxon>Basidiomycota</taxon>
        <taxon>Agaricomycotina</taxon>
        <taxon>Agaricomycetes</taxon>
        <taxon>Agaricomycetidae</taxon>
        <taxon>Boletales</taxon>
        <taxon>Suillineae</taxon>
        <taxon>Suillaceae</taxon>
        <taxon>Suillus</taxon>
    </lineage>
</organism>